<evidence type="ECO:0000256" key="1">
    <source>
        <dbReference type="ARBA" id="ARBA00023125"/>
    </source>
</evidence>
<organism evidence="5">
    <name type="scientific">Turicibacter sanguinis</name>
    <dbReference type="NCBI Taxonomy" id="154288"/>
    <lineage>
        <taxon>Bacteria</taxon>
        <taxon>Bacillati</taxon>
        <taxon>Bacillota</taxon>
        <taxon>Erysipelotrichia</taxon>
        <taxon>Erysipelotrichales</taxon>
        <taxon>Turicibacteraceae</taxon>
        <taxon>Turicibacter</taxon>
    </lineage>
</organism>
<name>A0A6G2CDD9_9FIRM</name>
<evidence type="ECO:0000259" key="3">
    <source>
        <dbReference type="Pfam" id="PF07508"/>
    </source>
</evidence>
<feature type="domain" description="Recombinase" evidence="3">
    <location>
        <begin position="8"/>
        <end position="38"/>
    </location>
</feature>
<dbReference type="PANTHER" id="PTHR30461:SF2">
    <property type="entry name" value="SERINE RECOMBINASE PINE-RELATED"/>
    <property type="match status" value="1"/>
</dbReference>
<dbReference type="Gene3D" id="3.90.1750.20">
    <property type="entry name" value="Putative Large Serine Recombinase, Chain B, Domain 2"/>
    <property type="match status" value="1"/>
</dbReference>
<dbReference type="InterPro" id="IPR050639">
    <property type="entry name" value="SSR_resolvase"/>
</dbReference>
<evidence type="ECO:0000259" key="4">
    <source>
        <dbReference type="Pfam" id="PF13408"/>
    </source>
</evidence>
<proteinExistence type="predicted"/>
<dbReference type="InterPro" id="IPR025827">
    <property type="entry name" value="Zn_ribbon_recom_dom"/>
</dbReference>
<keyword evidence="2" id="KW-0233">DNA recombination</keyword>
<dbReference type="Pfam" id="PF07508">
    <property type="entry name" value="Recombinase"/>
    <property type="match status" value="1"/>
</dbReference>
<comment type="caution">
    <text evidence="5">The sequence shown here is derived from an EMBL/GenBank/DDBJ whole genome shotgun (WGS) entry which is preliminary data.</text>
</comment>
<sequence>MISLWYYVDKDQWSIIENTHEAIIDQDTWEKVQKLRQEIRKYPDGWGDIHLLSRLLFCADCGGKLYVHRTNNGKRIAQFTCDQYSKTPVGTRRKTQHRVNADVVMTLIKETLKEIVKFSQEDEEEFLRTVKATIESQQSTEICGRKLRLTTIKSRLDELEMLMCKIYEDNTLGKLPDKRYQMLDAQCIRAGKP</sequence>
<evidence type="ECO:0000256" key="2">
    <source>
        <dbReference type="ARBA" id="ARBA00023172"/>
    </source>
</evidence>
<dbReference type="InterPro" id="IPR011109">
    <property type="entry name" value="DNA_bind_recombinase_dom"/>
</dbReference>
<accession>A0A6G2CDD9</accession>
<dbReference type="InterPro" id="IPR038109">
    <property type="entry name" value="DNA_bind_recomb_sf"/>
</dbReference>
<gene>
    <name evidence="5" type="ORF">GMA64_01640</name>
</gene>
<keyword evidence="1" id="KW-0238">DNA-binding</keyword>
<dbReference type="GO" id="GO:0003677">
    <property type="term" value="F:DNA binding"/>
    <property type="evidence" value="ECO:0007669"/>
    <property type="project" value="UniProtKB-KW"/>
</dbReference>
<dbReference type="EMBL" id="WMQV01000002">
    <property type="protein sequence ID" value="MTL93224.1"/>
    <property type="molecule type" value="Genomic_DNA"/>
</dbReference>
<evidence type="ECO:0000313" key="5">
    <source>
        <dbReference type="EMBL" id="MTL93224.1"/>
    </source>
</evidence>
<dbReference type="GO" id="GO:0000150">
    <property type="term" value="F:DNA strand exchange activity"/>
    <property type="evidence" value="ECO:0007669"/>
    <property type="project" value="InterPro"/>
</dbReference>
<dbReference type="Pfam" id="PF13408">
    <property type="entry name" value="Zn_ribbon_recom"/>
    <property type="match status" value="1"/>
</dbReference>
<feature type="domain" description="Recombinase zinc beta ribbon" evidence="4">
    <location>
        <begin position="51"/>
        <end position="112"/>
    </location>
</feature>
<reference evidence="5" key="1">
    <citation type="journal article" date="2019" name="Nat. Med.">
        <title>A library of human gut bacterial isolates paired with longitudinal multiomics data enables mechanistic microbiome research.</title>
        <authorList>
            <person name="Poyet M."/>
            <person name="Groussin M."/>
            <person name="Gibbons S.M."/>
            <person name="Avila-Pacheco J."/>
            <person name="Jiang X."/>
            <person name="Kearney S.M."/>
            <person name="Perrotta A.R."/>
            <person name="Berdy B."/>
            <person name="Zhao S."/>
            <person name="Lieberman T.D."/>
            <person name="Swanson P.K."/>
            <person name="Smith M."/>
            <person name="Roesemann S."/>
            <person name="Alexander J.E."/>
            <person name="Rich S.A."/>
            <person name="Livny J."/>
            <person name="Vlamakis H."/>
            <person name="Clish C."/>
            <person name="Bullock K."/>
            <person name="Deik A."/>
            <person name="Scott J."/>
            <person name="Pierce K.A."/>
            <person name="Xavier R.J."/>
            <person name="Alm E.J."/>
        </authorList>
    </citation>
    <scope>NUCLEOTIDE SEQUENCE</scope>
    <source>
        <strain evidence="5">BIOML-A179</strain>
    </source>
</reference>
<dbReference type="AlphaFoldDB" id="A0A6G2CDD9"/>
<dbReference type="PANTHER" id="PTHR30461">
    <property type="entry name" value="DNA-INVERTASE FROM LAMBDOID PROPHAGE"/>
    <property type="match status" value="1"/>
</dbReference>
<protein>
    <submittedName>
        <fullName evidence="5">Uncharacterized protein</fullName>
    </submittedName>
</protein>